<dbReference type="InterPro" id="IPR002792">
    <property type="entry name" value="TRAM_dom"/>
</dbReference>
<dbReference type="Pfam" id="PF01938">
    <property type="entry name" value="TRAM"/>
    <property type="match status" value="2"/>
</dbReference>
<dbReference type="PROSITE" id="PS50926">
    <property type="entry name" value="TRAM"/>
    <property type="match status" value="2"/>
</dbReference>
<dbReference type="InterPro" id="IPR012340">
    <property type="entry name" value="NA-bd_OB-fold"/>
</dbReference>
<evidence type="ECO:0000259" key="5">
    <source>
        <dbReference type="PROSITE" id="PS50926"/>
    </source>
</evidence>
<dbReference type="InterPro" id="IPR005706">
    <property type="entry name" value="Ribosomal_uS2_bac/mit/plastid"/>
</dbReference>
<dbReference type="GO" id="GO:0009507">
    <property type="term" value="C:chloroplast"/>
    <property type="evidence" value="ECO:0007669"/>
    <property type="project" value="UniProtKB-SubCell"/>
</dbReference>
<dbReference type="EMBL" id="KT369454">
    <property type="protein sequence ID" value="AMN09237.1"/>
    <property type="molecule type" value="Genomic_DNA"/>
</dbReference>
<dbReference type="CDD" id="cd01425">
    <property type="entry name" value="RPS2"/>
    <property type="match status" value="2"/>
</dbReference>
<feature type="domain" description="TRAM" evidence="5">
    <location>
        <begin position="32"/>
        <end position="93"/>
    </location>
</feature>
<dbReference type="Gene3D" id="3.40.50.10490">
    <property type="entry name" value="Glucose-6-phosphate isomerase like protein, domain 1"/>
    <property type="match status" value="2"/>
</dbReference>
<dbReference type="SUPFAM" id="SSF52313">
    <property type="entry name" value="Ribosomal protein S2"/>
    <property type="match status" value="2"/>
</dbReference>
<dbReference type="InterPro" id="IPR001865">
    <property type="entry name" value="Ribosomal_uS2"/>
</dbReference>
<dbReference type="HAMAP" id="MF_00291_B">
    <property type="entry name" value="Ribosomal_uS2_B"/>
    <property type="match status" value="1"/>
</dbReference>
<accession>A0A140GIX2</accession>
<evidence type="ECO:0000256" key="2">
    <source>
        <dbReference type="ARBA" id="ARBA00006242"/>
    </source>
</evidence>
<keyword evidence="6" id="KW-0934">Plastid</keyword>
<keyword evidence="4" id="KW-0175">Coiled coil</keyword>
<comment type="similarity">
    <text evidence="2 3">Belongs to the universal ribosomal protein uS2 family.</text>
</comment>
<dbReference type="AlphaFoldDB" id="A0A140GIX2"/>
<dbReference type="GO" id="GO:0006412">
    <property type="term" value="P:translation"/>
    <property type="evidence" value="ECO:0007669"/>
    <property type="project" value="UniProtKB-UniRule"/>
</dbReference>
<geneLocation type="chloroplast" evidence="6"/>
<dbReference type="SUPFAM" id="SSF50249">
    <property type="entry name" value="Nucleic acid-binding proteins"/>
    <property type="match status" value="2"/>
</dbReference>
<feature type="coiled-coil region" evidence="4">
    <location>
        <begin position="710"/>
        <end position="737"/>
    </location>
</feature>
<feature type="domain" description="TRAM" evidence="5">
    <location>
        <begin position="103"/>
        <end position="166"/>
    </location>
</feature>
<protein>
    <recommendedName>
        <fullName evidence="3">Small ribosomal subunit protein uS2c</fullName>
    </recommendedName>
</protein>
<evidence type="ECO:0000256" key="3">
    <source>
        <dbReference type="HAMAP-Rule" id="MF_00291"/>
    </source>
</evidence>
<dbReference type="PANTHER" id="PTHR12534">
    <property type="entry name" value="30S RIBOSOMAL PROTEIN S2 PROKARYOTIC AND ORGANELLAR"/>
    <property type="match status" value="1"/>
</dbReference>
<reference evidence="6" key="1">
    <citation type="journal article" date="2016" name="Mol. Phylogenet. Evol.">
        <title>Chloroplast phylogenomic data from the green algal order Sphaeropleales (Chlorophyceae, Chlorophyta) reveal complex patterns of sequence evolution.</title>
        <authorList>
            <person name="Fucikova K."/>
            <person name="Lewis P.O."/>
            <person name="Lewis L.A."/>
        </authorList>
    </citation>
    <scope>NUCLEOTIDE SEQUENCE</scope>
    <source>
        <strain evidence="6">UTEX 1240</strain>
    </source>
</reference>
<gene>
    <name evidence="3 6" type="primary">rps2</name>
</gene>
<sequence length="902" mass="102368">MTTTTKNKSFNTKTLKTTIFSNSQHKNLKKLKLKTGDISVVTINALGTKNVGLAEISNGYTVIVPKAKLGETVKVQIEKISTKPKYATGKILEVLKETKTTVPVKVDDVLEVTIEKQGPQGSGLCLFNDKFTIIILSKAKLVKTGEKTKVKITRIKEKYAFAKPLDDRASESSLAQGSKALEAHYGVSSPKMSELHVASDIVKLGFTDKNKNISSTTLTIGSSFNVTLPLNAKCLGNYAVVKLKNSLVFIKLGLGVRLGETVRIKIVKTTTHLGSDGCSHSAIAKITKLSPISKKSKQLLVKTDVKKMIDSGMHYGEKAIRCHANMRKFLWIRKKGKNQNRPLMKRGRHVINVLKTRTCLNKALQQLGKYAAKGKTFLFVGTKKPAASLIARTAMLSKTSYFVNTRWLGGMLTNWKTILKSISQIRPILKEKQKMIQKVLEKRQKIKKRLLKKVNLLRKKSEKLLIKGKQLLAKIKQDRNILFTRSQALLAKKVEIVSKNEQLIRKYSELKAHKQKLLTQTNILQQKGSHLINQKANLIQQIERLKQKLEEFKQLNLIGQEILKLKKEMKNQGKTIWAVPFENIATLSNSKETWLIPNPSVQILNKMINAMKLKYEKNLLTFTATTLSNTDLNGNNRSKSVEKNTVVISQLLNKLTDYLPFIQTYMKTLVLRINMLNAICSKVHENIQMIREKIILLSNPDLTAKINSNLALIKTKLESEQTNLQLLKRKLKQLAAEQKLLKFLPKLRYLPTSKKKMLETVEFLMKKFVDPKMSYSMDQVYDQKLKFTSKKLAATRKQKWQRLEKYFGGITKMAKMKRKQIANNVVILVGQQEEMNAVRECRKLGMKMFTVVDTNCNPQLADYIIPANDDSRNSIKLILGQMLTHIRLGQRLRKKILSKRAI</sequence>
<evidence type="ECO:0000256" key="1">
    <source>
        <dbReference type="ARBA" id="ARBA00004229"/>
    </source>
</evidence>
<dbReference type="GO" id="GO:0003735">
    <property type="term" value="F:structural constituent of ribosome"/>
    <property type="evidence" value="ECO:0007669"/>
    <property type="project" value="InterPro"/>
</dbReference>
<dbReference type="GO" id="GO:0005763">
    <property type="term" value="C:mitochondrial small ribosomal subunit"/>
    <property type="evidence" value="ECO:0007669"/>
    <property type="project" value="TreeGrafter"/>
</dbReference>
<feature type="coiled-coil region" evidence="4">
    <location>
        <begin position="500"/>
        <end position="555"/>
    </location>
</feature>
<dbReference type="NCBIfam" id="TIGR01011">
    <property type="entry name" value="rpsB_bact"/>
    <property type="match status" value="2"/>
</dbReference>
<organism evidence="6">
    <name type="scientific">Ourococcus multisporus</name>
    <dbReference type="NCBI Taxonomy" id="132186"/>
    <lineage>
        <taxon>Eukaryota</taxon>
        <taxon>Viridiplantae</taxon>
        <taxon>Chlorophyta</taxon>
        <taxon>core chlorophytes</taxon>
        <taxon>Chlorophyceae</taxon>
        <taxon>CS clade</taxon>
        <taxon>Sphaeropleales</taxon>
        <taxon>Selenastraceae</taxon>
        <taxon>Ourococcus</taxon>
    </lineage>
</organism>
<dbReference type="InterPro" id="IPR023591">
    <property type="entry name" value="Ribosomal_uS2_flav_dom_sf"/>
</dbReference>
<dbReference type="Gene3D" id="2.40.50.140">
    <property type="entry name" value="Nucleic acid-binding proteins"/>
    <property type="match status" value="2"/>
</dbReference>
<dbReference type="Pfam" id="PF00318">
    <property type="entry name" value="Ribosomal_S2"/>
    <property type="match status" value="2"/>
</dbReference>
<evidence type="ECO:0000313" key="6">
    <source>
        <dbReference type="EMBL" id="AMN09237.1"/>
    </source>
</evidence>
<keyword evidence="3" id="KW-0687">Ribonucleoprotein</keyword>
<proteinExistence type="inferred from homology"/>
<comment type="subcellular location">
    <subcellularLocation>
        <location evidence="1 3">Plastid</location>
        <location evidence="1 3">Chloroplast</location>
    </subcellularLocation>
</comment>
<keyword evidence="6" id="KW-0150">Chloroplast</keyword>
<keyword evidence="3 6" id="KW-0689">Ribosomal protein</keyword>
<dbReference type="PANTHER" id="PTHR12534:SF0">
    <property type="entry name" value="SMALL RIBOSOMAL SUBUNIT PROTEIN US2M"/>
    <property type="match status" value="1"/>
</dbReference>
<evidence type="ECO:0000256" key="4">
    <source>
        <dbReference type="SAM" id="Coils"/>
    </source>
</evidence>
<name>A0A140GIX2_9CHLO</name>